<dbReference type="Proteomes" id="UP000001520">
    <property type="component" value="Chromosome"/>
</dbReference>
<evidence type="ECO:0000259" key="2">
    <source>
        <dbReference type="PROSITE" id="PS51740"/>
    </source>
</evidence>
<dbReference type="PROSITE" id="PS51740">
    <property type="entry name" value="SPOVT_ABRB"/>
    <property type="match status" value="1"/>
</dbReference>
<name>D3PBB6_DEFDS</name>
<dbReference type="InterPro" id="IPR037914">
    <property type="entry name" value="SpoVT-AbrB_sf"/>
</dbReference>
<reference evidence="3 4" key="1">
    <citation type="journal article" date="2010" name="DNA Res.">
        <title>Bacterial lifestyle in a deep-sea hydrothermal vent chimney revealed by the genome sequence of the thermophilic bacterium Deferribacter desulfuricans SSM1.</title>
        <authorList>
            <person name="Takaki Y."/>
            <person name="Shimamura S."/>
            <person name="Nakagawa S."/>
            <person name="Fukuhara Y."/>
            <person name="Horikawa H."/>
            <person name="Ankai A."/>
            <person name="Harada T."/>
            <person name="Hosoyama A."/>
            <person name="Oguchi A."/>
            <person name="Fukui S."/>
            <person name="Fujita N."/>
            <person name="Takami H."/>
            <person name="Takai K."/>
        </authorList>
    </citation>
    <scope>NUCLEOTIDE SEQUENCE [LARGE SCALE GENOMIC DNA]</scope>
    <source>
        <strain evidence="4">DSM 14783 / JCM 11476 / NBRC 101012 / SSM1</strain>
    </source>
</reference>
<dbReference type="InterPro" id="IPR007159">
    <property type="entry name" value="SpoVT-AbrB_dom"/>
</dbReference>
<dbReference type="Pfam" id="PF04014">
    <property type="entry name" value="MazE_antitoxin"/>
    <property type="match status" value="1"/>
</dbReference>
<dbReference type="HOGENOM" id="CLU_196144_0_0_0"/>
<dbReference type="EMBL" id="AP011529">
    <property type="protein sequence ID" value="BAI79889.1"/>
    <property type="molecule type" value="Genomic_DNA"/>
</dbReference>
<dbReference type="OrthoDB" id="9809003at2"/>
<accession>D3PBB6</accession>
<dbReference type="Gene3D" id="2.10.260.10">
    <property type="match status" value="1"/>
</dbReference>
<dbReference type="SUPFAM" id="SSF89447">
    <property type="entry name" value="AbrB/MazE/MraZ-like"/>
    <property type="match status" value="1"/>
</dbReference>
<evidence type="ECO:0000313" key="3">
    <source>
        <dbReference type="EMBL" id="BAI79889.1"/>
    </source>
</evidence>
<keyword evidence="1" id="KW-0238">DNA-binding</keyword>
<dbReference type="AlphaFoldDB" id="D3PBB6"/>
<evidence type="ECO:0000313" key="4">
    <source>
        <dbReference type="Proteomes" id="UP000001520"/>
    </source>
</evidence>
<proteinExistence type="predicted"/>
<gene>
    <name evidence="3" type="ordered locus">DEFDS_0395</name>
</gene>
<dbReference type="NCBIfam" id="TIGR01439">
    <property type="entry name" value="lp_hng_hel_AbrB"/>
    <property type="match status" value="1"/>
</dbReference>
<dbReference type="GO" id="GO:0003677">
    <property type="term" value="F:DNA binding"/>
    <property type="evidence" value="ECO:0007669"/>
    <property type="project" value="UniProtKB-UniRule"/>
</dbReference>
<dbReference type="STRING" id="639282.DEFDS_0395"/>
<evidence type="ECO:0000256" key="1">
    <source>
        <dbReference type="PROSITE-ProRule" id="PRU01076"/>
    </source>
</evidence>
<organism evidence="3 4">
    <name type="scientific">Deferribacter desulfuricans (strain DSM 14783 / JCM 11476 / NBRC 101012 / SSM1)</name>
    <dbReference type="NCBI Taxonomy" id="639282"/>
    <lineage>
        <taxon>Bacteria</taxon>
        <taxon>Pseudomonadati</taxon>
        <taxon>Deferribacterota</taxon>
        <taxon>Deferribacteres</taxon>
        <taxon>Deferribacterales</taxon>
        <taxon>Deferribacteraceae</taxon>
        <taxon>Deferribacter</taxon>
    </lineage>
</organism>
<sequence>MSIEVIGKISSKGQITIPKKIRDLLGTDIIKFKVEDDIIKIEPIEDVAGLLSKYAKKGVSFEEERQTAWEKIGEKYR</sequence>
<feature type="domain" description="SpoVT-AbrB" evidence="2">
    <location>
        <begin position="4"/>
        <end position="46"/>
    </location>
</feature>
<protein>
    <recommendedName>
        <fullName evidence="2">SpoVT-AbrB domain-containing protein</fullName>
    </recommendedName>
</protein>
<dbReference type="SMART" id="SM00966">
    <property type="entry name" value="SpoVT_AbrB"/>
    <property type="match status" value="1"/>
</dbReference>
<dbReference type="RefSeq" id="WP_013007137.1">
    <property type="nucleotide sequence ID" value="NC_013939.1"/>
</dbReference>
<dbReference type="eggNOG" id="ENOG5032YS2">
    <property type="taxonomic scope" value="Bacteria"/>
</dbReference>
<keyword evidence="4" id="KW-1185">Reference proteome</keyword>
<dbReference type="KEGG" id="ddf:DEFDS_0395"/>